<dbReference type="Proteomes" id="UP001166286">
    <property type="component" value="Unassembled WGS sequence"/>
</dbReference>
<feature type="region of interest" description="Disordered" evidence="1">
    <location>
        <begin position="29"/>
        <end position="62"/>
    </location>
</feature>
<dbReference type="EMBL" id="JAFEKC020000002">
    <property type="protein sequence ID" value="KAK0516228.1"/>
    <property type="molecule type" value="Genomic_DNA"/>
</dbReference>
<name>A0AA39R7F3_9LECA</name>
<evidence type="ECO:0000313" key="4">
    <source>
        <dbReference type="Proteomes" id="UP001166286"/>
    </source>
</evidence>
<evidence type="ECO:0000256" key="2">
    <source>
        <dbReference type="SAM" id="SignalP"/>
    </source>
</evidence>
<evidence type="ECO:0000256" key="1">
    <source>
        <dbReference type="SAM" id="MobiDB-lite"/>
    </source>
</evidence>
<gene>
    <name evidence="3" type="ORF">JMJ35_000831</name>
</gene>
<keyword evidence="4" id="KW-1185">Reference proteome</keyword>
<accession>A0AA39R7F3</accession>
<reference evidence="3" key="1">
    <citation type="submission" date="2023-03" db="EMBL/GenBank/DDBJ databases">
        <title>Complete genome of Cladonia borealis.</title>
        <authorList>
            <person name="Park H."/>
        </authorList>
    </citation>
    <scope>NUCLEOTIDE SEQUENCE</scope>
    <source>
        <strain evidence="3">ANT050790</strain>
    </source>
</reference>
<keyword evidence="2" id="KW-0732">Signal</keyword>
<sequence>MRLPTHLLLLTLLAPLGLTAPLPQSHLQLRQTTEGTTVPTTEGITAPTTESTTTGSTTSDTGTILEEGLSLATTLAPEIIDLVKGFAK</sequence>
<feature type="signal peptide" evidence="2">
    <location>
        <begin position="1"/>
        <end position="19"/>
    </location>
</feature>
<evidence type="ECO:0000313" key="3">
    <source>
        <dbReference type="EMBL" id="KAK0516228.1"/>
    </source>
</evidence>
<comment type="caution">
    <text evidence="3">The sequence shown here is derived from an EMBL/GenBank/DDBJ whole genome shotgun (WGS) entry which is preliminary data.</text>
</comment>
<protein>
    <submittedName>
        <fullName evidence="3">Uncharacterized protein</fullName>
    </submittedName>
</protein>
<feature type="chain" id="PRO_5041320458" evidence="2">
    <location>
        <begin position="20"/>
        <end position="88"/>
    </location>
</feature>
<dbReference type="AlphaFoldDB" id="A0AA39R7F3"/>
<proteinExistence type="predicted"/>
<organism evidence="3 4">
    <name type="scientific">Cladonia borealis</name>
    <dbReference type="NCBI Taxonomy" id="184061"/>
    <lineage>
        <taxon>Eukaryota</taxon>
        <taxon>Fungi</taxon>
        <taxon>Dikarya</taxon>
        <taxon>Ascomycota</taxon>
        <taxon>Pezizomycotina</taxon>
        <taxon>Lecanoromycetes</taxon>
        <taxon>OSLEUM clade</taxon>
        <taxon>Lecanoromycetidae</taxon>
        <taxon>Lecanorales</taxon>
        <taxon>Lecanorineae</taxon>
        <taxon>Cladoniaceae</taxon>
        <taxon>Cladonia</taxon>
    </lineage>
</organism>
<feature type="compositionally biased region" description="Low complexity" evidence="1">
    <location>
        <begin position="32"/>
        <end position="62"/>
    </location>
</feature>